<reference evidence="2" key="2">
    <citation type="submission" date="2016-06" db="EMBL/GenBank/DDBJ databases">
        <title>The genome of a short-lived fish provides insights into sex chromosome evolution and the genetic control of aging.</title>
        <authorList>
            <person name="Reichwald K."/>
            <person name="Felder M."/>
            <person name="Petzold A."/>
            <person name="Koch P."/>
            <person name="Groth M."/>
            <person name="Platzer M."/>
        </authorList>
    </citation>
    <scope>NUCLEOTIDE SEQUENCE</scope>
    <source>
        <tissue evidence="2">Brain</tissue>
    </source>
</reference>
<feature type="compositionally biased region" description="Basic and acidic residues" evidence="1">
    <location>
        <begin position="9"/>
        <end position="20"/>
    </location>
</feature>
<reference evidence="2" key="1">
    <citation type="submission" date="2016-05" db="EMBL/GenBank/DDBJ databases">
        <authorList>
            <person name="Lavstsen T."/>
            <person name="Jespersen J.S."/>
        </authorList>
    </citation>
    <scope>NUCLEOTIDE SEQUENCE</scope>
    <source>
        <tissue evidence="2">Brain</tissue>
    </source>
</reference>
<feature type="region of interest" description="Disordered" evidence="1">
    <location>
        <begin position="233"/>
        <end position="256"/>
    </location>
</feature>
<feature type="compositionally biased region" description="Basic and acidic residues" evidence="1">
    <location>
        <begin position="244"/>
        <end position="256"/>
    </location>
</feature>
<dbReference type="GO" id="GO:0000444">
    <property type="term" value="C:MIS12/MIND type complex"/>
    <property type="evidence" value="ECO:0007669"/>
    <property type="project" value="TreeGrafter"/>
</dbReference>
<dbReference type="Pfam" id="PF08641">
    <property type="entry name" value="Mis14"/>
    <property type="match status" value="1"/>
</dbReference>
<proteinExistence type="predicted"/>
<protein>
    <submittedName>
        <fullName evidence="2">NSL1, MIND kinetochore complex component, homolog</fullName>
    </submittedName>
</protein>
<gene>
    <name evidence="2" type="primary">NSL1</name>
</gene>
<dbReference type="AlphaFoldDB" id="A0A1A7WN69"/>
<dbReference type="PANTHER" id="PTHR31749:SF3">
    <property type="entry name" value="KINETOCHORE-ASSOCIATED PROTEIN NSL1 HOMOLOG"/>
    <property type="match status" value="1"/>
</dbReference>
<organism evidence="2">
    <name type="scientific">Iconisemion striatum</name>
    <dbReference type="NCBI Taxonomy" id="60296"/>
    <lineage>
        <taxon>Eukaryota</taxon>
        <taxon>Metazoa</taxon>
        <taxon>Chordata</taxon>
        <taxon>Craniata</taxon>
        <taxon>Vertebrata</taxon>
        <taxon>Euteleostomi</taxon>
        <taxon>Actinopterygii</taxon>
        <taxon>Neopterygii</taxon>
        <taxon>Teleostei</taxon>
        <taxon>Neoteleostei</taxon>
        <taxon>Acanthomorphata</taxon>
        <taxon>Ovalentaria</taxon>
        <taxon>Atherinomorphae</taxon>
        <taxon>Cyprinodontiformes</taxon>
        <taxon>Nothobranchiidae</taxon>
        <taxon>Iconisemion</taxon>
    </lineage>
</organism>
<sequence length="256" mass="28605">MASEQNETSPRKEEMQEHRVHVTSKKNVTELINRHKEVLRAALDGQTNVLEETKRSLLNELLDNFEAAVQLNVLVNGQTWEEAPDVEAENEAIDLESLLDDTIVETTRKRRTFPKKILPHVVHALKTERKIMASYELPVKPADIKDPDQESFMSDLSSAAPGMVKQAIQVIKSIKVLQQQTEGLCEILNSKPSPASMEIHREVFGPNSQSNAPPAANRITGIRLPVKRAAEETVAAELYGPPAKKPERRAGDDRPE</sequence>
<dbReference type="GO" id="GO:0000070">
    <property type="term" value="P:mitotic sister chromatid segregation"/>
    <property type="evidence" value="ECO:0007669"/>
    <property type="project" value="InterPro"/>
</dbReference>
<dbReference type="InterPro" id="IPR013950">
    <property type="entry name" value="Mis14/Nsl1"/>
</dbReference>
<dbReference type="PANTHER" id="PTHR31749">
    <property type="entry name" value="KINETOCHORE-ASSOCIATED PROTEIN NSL1 HOMOLOG"/>
    <property type="match status" value="1"/>
</dbReference>
<accession>A0A1A7WN69</accession>
<dbReference type="EMBL" id="HADW01005808">
    <property type="protein sequence ID" value="SBP07208.1"/>
    <property type="molecule type" value="Transcribed_RNA"/>
</dbReference>
<evidence type="ECO:0000256" key="1">
    <source>
        <dbReference type="SAM" id="MobiDB-lite"/>
    </source>
</evidence>
<feature type="region of interest" description="Disordered" evidence="1">
    <location>
        <begin position="1"/>
        <end position="25"/>
    </location>
</feature>
<name>A0A1A7WN69_9TELE</name>
<evidence type="ECO:0000313" key="2">
    <source>
        <dbReference type="EMBL" id="SBP07208.1"/>
    </source>
</evidence>